<evidence type="ECO:0000256" key="10">
    <source>
        <dbReference type="ARBA" id="ARBA00023315"/>
    </source>
</evidence>
<dbReference type="GO" id="GO:0006629">
    <property type="term" value="P:lipid metabolic process"/>
    <property type="evidence" value="ECO:0007669"/>
    <property type="project" value="UniProtKB-KW"/>
</dbReference>
<dbReference type="eggNOG" id="KOG0831">
    <property type="taxonomic scope" value="Eukaryota"/>
</dbReference>
<evidence type="ECO:0008006" key="13">
    <source>
        <dbReference type="Google" id="ProtNLM"/>
    </source>
</evidence>
<accession>A0A0L0F9M0</accession>
<evidence type="ECO:0000313" key="11">
    <source>
        <dbReference type="EMBL" id="KNC73410.1"/>
    </source>
</evidence>
<keyword evidence="9" id="KW-0472">Membrane</keyword>
<dbReference type="AlphaFoldDB" id="A0A0L0F9M0"/>
<dbReference type="PANTHER" id="PTHR12317:SF34">
    <property type="entry name" value="ACYLTRANSFERASE"/>
    <property type="match status" value="1"/>
</dbReference>
<dbReference type="GO" id="GO:0008374">
    <property type="term" value="F:O-acyltransferase activity"/>
    <property type="evidence" value="ECO:0007669"/>
    <property type="project" value="InterPro"/>
</dbReference>
<dbReference type="RefSeq" id="XP_014147312.1">
    <property type="nucleotide sequence ID" value="XM_014291837.1"/>
</dbReference>
<keyword evidence="10" id="KW-0012">Acyltransferase</keyword>
<dbReference type="PANTHER" id="PTHR12317">
    <property type="entry name" value="DIACYLGLYCEROL O-ACYLTRANSFERASE"/>
    <property type="match status" value="1"/>
</dbReference>
<evidence type="ECO:0000256" key="9">
    <source>
        <dbReference type="ARBA" id="ARBA00023136"/>
    </source>
</evidence>
<evidence type="ECO:0000256" key="7">
    <source>
        <dbReference type="ARBA" id="ARBA00022989"/>
    </source>
</evidence>
<dbReference type="GO" id="GO:0005789">
    <property type="term" value="C:endoplasmic reticulum membrane"/>
    <property type="evidence" value="ECO:0007669"/>
    <property type="project" value="UniProtKB-SubCell"/>
</dbReference>
<organism evidence="11 12">
    <name type="scientific">Sphaeroforma arctica JP610</name>
    <dbReference type="NCBI Taxonomy" id="667725"/>
    <lineage>
        <taxon>Eukaryota</taxon>
        <taxon>Ichthyosporea</taxon>
        <taxon>Ichthyophonida</taxon>
        <taxon>Sphaeroforma</taxon>
    </lineage>
</organism>
<dbReference type="STRING" id="667725.A0A0L0F9M0"/>
<keyword evidence="8" id="KW-0443">Lipid metabolism</keyword>
<proteinExistence type="inferred from homology"/>
<sequence length="146" mass="16352">MRGSFDSIQAYFNGKIIRKSELQPNKPHMFGFHPHGVTATSVSWVSHTSDWKELFPGITVNPATASVLHVLPLLRDFLQVMGFRDVTRTSLCNALDMDESILLVPGGQAEMVYSTSRRKELTIYTKHKGFIRLAVTKGVPLVPVLR</sequence>
<keyword evidence="4" id="KW-0808">Transferase</keyword>
<dbReference type="EMBL" id="KQ245651">
    <property type="protein sequence ID" value="KNC73410.1"/>
    <property type="molecule type" value="Genomic_DNA"/>
</dbReference>
<reference evidence="11 12" key="1">
    <citation type="submission" date="2011-02" db="EMBL/GenBank/DDBJ databases">
        <title>The Genome Sequence of Sphaeroforma arctica JP610.</title>
        <authorList>
            <consortium name="The Broad Institute Genome Sequencing Platform"/>
            <person name="Russ C."/>
            <person name="Cuomo C."/>
            <person name="Young S.K."/>
            <person name="Zeng Q."/>
            <person name="Gargeya S."/>
            <person name="Alvarado L."/>
            <person name="Berlin A."/>
            <person name="Chapman S.B."/>
            <person name="Chen Z."/>
            <person name="Freedman E."/>
            <person name="Gellesch M."/>
            <person name="Goldberg J."/>
            <person name="Griggs A."/>
            <person name="Gujja S."/>
            <person name="Heilman E."/>
            <person name="Heiman D."/>
            <person name="Howarth C."/>
            <person name="Mehta T."/>
            <person name="Neiman D."/>
            <person name="Pearson M."/>
            <person name="Roberts A."/>
            <person name="Saif S."/>
            <person name="Shea T."/>
            <person name="Shenoy N."/>
            <person name="Sisk P."/>
            <person name="Stolte C."/>
            <person name="Sykes S."/>
            <person name="White J."/>
            <person name="Yandava C."/>
            <person name="Burger G."/>
            <person name="Gray M.W."/>
            <person name="Holland P.W.H."/>
            <person name="King N."/>
            <person name="Lang F.B.F."/>
            <person name="Roger A.J."/>
            <person name="Ruiz-Trillo I."/>
            <person name="Haas B."/>
            <person name="Nusbaum C."/>
            <person name="Birren B."/>
        </authorList>
    </citation>
    <scope>NUCLEOTIDE SEQUENCE [LARGE SCALE GENOMIC DNA]</scope>
    <source>
        <strain evidence="11 12">JP610</strain>
    </source>
</reference>
<comment type="similarity">
    <text evidence="2">Belongs to the diacylglycerol acyltransferase family.</text>
</comment>
<dbReference type="OrthoDB" id="264532at2759"/>
<keyword evidence="12" id="KW-1185">Reference proteome</keyword>
<keyword evidence="6" id="KW-0256">Endoplasmic reticulum</keyword>
<evidence type="ECO:0000256" key="6">
    <source>
        <dbReference type="ARBA" id="ARBA00022824"/>
    </source>
</evidence>
<gene>
    <name evidence="11" type="ORF">SARC_14032</name>
</gene>
<dbReference type="GeneID" id="25914536"/>
<evidence type="ECO:0000256" key="8">
    <source>
        <dbReference type="ARBA" id="ARBA00023098"/>
    </source>
</evidence>
<evidence type="ECO:0000256" key="1">
    <source>
        <dbReference type="ARBA" id="ARBA00004477"/>
    </source>
</evidence>
<name>A0A0L0F9M0_9EUKA</name>
<comment type="subcellular location">
    <subcellularLocation>
        <location evidence="1">Endoplasmic reticulum membrane</location>
        <topology evidence="1">Multi-pass membrane protein</topology>
    </subcellularLocation>
</comment>
<evidence type="ECO:0000256" key="5">
    <source>
        <dbReference type="ARBA" id="ARBA00022692"/>
    </source>
</evidence>
<keyword evidence="3" id="KW-0444">Lipid biosynthesis</keyword>
<keyword evidence="7" id="KW-1133">Transmembrane helix</keyword>
<evidence type="ECO:0000256" key="2">
    <source>
        <dbReference type="ARBA" id="ARBA00005420"/>
    </source>
</evidence>
<evidence type="ECO:0000256" key="3">
    <source>
        <dbReference type="ARBA" id="ARBA00022516"/>
    </source>
</evidence>
<evidence type="ECO:0000256" key="4">
    <source>
        <dbReference type="ARBA" id="ARBA00022679"/>
    </source>
</evidence>
<evidence type="ECO:0000313" key="12">
    <source>
        <dbReference type="Proteomes" id="UP000054560"/>
    </source>
</evidence>
<protein>
    <recommendedName>
        <fullName evidence="13">Diacylglycerol O-acyltransferase</fullName>
    </recommendedName>
</protein>
<dbReference type="Proteomes" id="UP000054560">
    <property type="component" value="Unassembled WGS sequence"/>
</dbReference>
<dbReference type="InterPro" id="IPR007130">
    <property type="entry name" value="DAGAT"/>
</dbReference>
<dbReference type="Pfam" id="PF03982">
    <property type="entry name" value="DAGAT"/>
    <property type="match status" value="1"/>
</dbReference>
<keyword evidence="5" id="KW-0812">Transmembrane</keyword>